<evidence type="ECO:0000256" key="1">
    <source>
        <dbReference type="SAM" id="SignalP"/>
    </source>
</evidence>
<keyword evidence="3" id="KW-1185">Reference proteome</keyword>
<evidence type="ECO:0000313" key="3">
    <source>
        <dbReference type="Proteomes" id="UP001054821"/>
    </source>
</evidence>
<evidence type="ECO:0000313" key="2">
    <source>
        <dbReference type="EMBL" id="KAI5339121.1"/>
    </source>
</evidence>
<organism evidence="2 3">
    <name type="scientific">Prunus dulcis</name>
    <name type="common">Almond</name>
    <name type="synonym">Amygdalus dulcis</name>
    <dbReference type="NCBI Taxonomy" id="3755"/>
    <lineage>
        <taxon>Eukaryota</taxon>
        <taxon>Viridiplantae</taxon>
        <taxon>Streptophyta</taxon>
        <taxon>Embryophyta</taxon>
        <taxon>Tracheophyta</taxon>
        <taxon>Spermatophyta</taxon>
        <taxon>Magnoliopsida</taxon>
        <taxon>eudicotyledons</taxon>
        <taxon>Gunneridae</taxon>
        <taxon>Pentapetalae</taxon>
        <taxon>rosids</taxon>
        <taxon>fabids</taxon>
        <taxon>Rosales</taxon>
        <taxon>Rosaceae</taxon>
        <taxon>Amygdaloideae</taxon>
        <taxon>Amygdaleae</taxon>
        <taxon>Prunus</taxon>
    </lineage>
</organism>
<feature type="chain" id="PRO_5042100655" description="Secreted protein" evidence="1">
    <location>
        <begin position="16"/>
        <end position="84"/>
    </location>
</feature>
<reference evidence="2 3" key="1">
    <citation type="journal article" date="2022" name="G3 (Bethesda)">
        <title>Whole-genome sequence and methylome profiling of the almond [Prunus dulcis (Mill.) D.A. Webb] cultivar 'Nonpareil'.</title>
        <authorList>
            <person name="D'Amico-Willman K.M."/>
            <person name="Ouma W.Z."/>
            <person name="Meulia T."/>
            <person name="Sideli G.M."/>
            <person name="Gradziel T.M."/>
            <person name="Fresnedo-Ramirez J."/>
        </authorList>
    </citation>
    <scope>NUCLEOTIDE SEQUENCE [LARGE SCALE GENOMIC DNA]</scope>
    <source>
        <strain evidence="2">Clone GOH B32 T37-40</strain>
    </source>
</reference>
<dbReference type="AlphaFoldDB" id="A0AAD4WBH6"/>
<accession>A0AAD4WBH6</accession>
<feature type="signal peptide" evidence="1">
    <location>
        <begin position="1"/>
        <end position="15"/>
    </location>
</feature>
<protein>
    <recommendedName>
        <fullName evidence="4">Secreted protein</fullName>
    </recommendedName>
</protein>
<dbReference type="Proteomes" id="UP001054821">
    <property type="component" value="Chromosome 3"/>
</dbReference>
<evidence type="ECO:0008006" key="4">
    <source>
        <dbReference type="Google" id="ProtNLM"/>
    </source>
</evidence>
<gene>
    <name evidence="2" type="ORF">L3X38_018393</name>
</gene>
<dbReference type="EMBL" id="JAJFAZ020000003">
    <property type="protein sequence ID" value="KAI5339121.1"/>
    <property type="molecule type" value="Genomic_DNA"/>
</dbReference>
<proteinExistence type="predicted"/>
<name>A0AAD4WBH6_PRUDU</name>
<keyword evidence="1" id="KW-0732">Signal</keyword>
<comment type="caution">
    <text evidence="2">The sequence shown here is derived from an EMBL/GenBank/DDBJ whole genome shotgun (WGS) entry which is preliminary data.</text>
</comment>
<sequence length="84" mass="8477">MRAFLLTALTKGVCSSPPLNSDTCNGGPTEAQGGAVAPPVAGKSHGCAGFAPLLSSVLKGVIKAHLVECDDLRPPEIANGKLHD</sequence>